<dbReference type="Gene3D" id="1.20.1080.10">
    <property type="entry name" value="Glycerol uptake facilitator protein"/>
    <property type="match status" value="1"/>
</dbReference>
<dbReference type="GO" id="GO:0012505">
    <property type="term" value="C:endomembrane system"/>
    <property type="evidence" value="ECO:0007669"/>
    <property type="project" value="UniProtKB-SubCell"/>
</dbReference>
<reference evidence="8" key="1">
    <citation type="journal article" date="2020" name="Nature">
        <title>Giant virus diversity and host interactions through global metagenomics.</title>
        <authorList>
            <person name="Schulz F."/>
            <person name="Roux S."/>
            <person name="Paez-Espino D."/>
            <person name="Jungbluth S."/>
            <person name="Walsh D.A."/>
            <person name="Denef V.J."/>
            <person name="McMahon K.D."/>
            <person name="Konstantinidis K.T."/>
            <person name="Eloe-Fadrosh E.A."/>
            <person name="Kyrpides N.C."/>
            <person name="Woyke T."/>
        </authorList>
    </citation>
    <scope>NUCLEOTIDE SEQUENCE</scope>
    <source>
        <strain evidence="8">GVMAG-M-3300023174-92</strain>
    </source>
</reference>
<dbReference type="GO" id="GO:0005737">
    <property type="term" value="C:cytoplasm"/>
    <property type="evidence" value="ECO:0007669"/>
    <property type="project" value="UniProtKB-ARBA"/>
</dbReference>
<evidence type="ECO:0000256" key="7">
    <source>
        <dbReference type="SAM" id="Phobius"/>
    </source>
</evidence>
<evidence type="ECO:0000256" key="5">
    <source>
        <dbReference type="ARBA" id="ARBA00022989"/>
    </source>
</evidence>
<dbReference type="PANTHER" id="PTHR45665:SF9">
    <property type="entry name" value="AQUAPORIN-8"/>
    <property type="match status" value="1"/>
</dbReference>
<name>A0A6C0DX57_9ZZZZ</name>
<evidence type="ECO:0008006" key="9">
    <source>
        <dbReference type="Google" id="ProtNLM"/>
    </source>
</evidence>
<keyword evidence="3 7" id="KW-0812">Transmembrane</keyword>
<organism evidence="8">
    <name type="scientific">viral metagenome</name>
    <dbReference type="NCBI Taxonomy" id="1070528"/>
    <lineage>
        <taxon>unclassified sequences</taxon>
        <taxon>metagenomes</taxon>
        <taxon>organismal metagenomes</taxon>
    </lineage>
</organism>
<evidence type="ECO:0000256" key="4">
    <source>
        <dbReference type="ARBA" id="ARBA00022737"/>
    </source>
</evidence>
<protein>
    <recommendedName>
        <fullName evidence="9">Major intrinsic protein</fullName>
    </recommendedName>
</protein>
<sequence length="101" mass="10888">MAAKNYGYIYYKMNMYPYLAEFCGTLFVVYILLTTGNPIAIGAALALSILLTTNISGGHINPAVTVAMAAAGRINNAETIPYILSQVFGGLVALQIFKRYS</sequence>
<keyword evidence="6 7" id="KW-0472">Membrane</keyword>
<keyword evidence="4" id="KW-0677">Repeat</keyword>
<proteinExistence type="predicted"/>
<evidence type="ECO:0000256" key="6">
    <source>
        <dbReference type="ARBA" id="ARBA00023136"/>
    </source>
</evidence>
<feature type="transmembrane region" description="Helical" evidence="7">
    <location>
        <begin position="15"/>
        <end position="33"/>
    </location>
</feature>
<evidence type="ECO:0000256" key="1">
    <source>
        <dbReference type="ARBA" id="ARBA00004127"/>
    </source>
</evidence>
<keyword evidence="5 7" id="KW-1133">Transmembrane helix</keyword>
<dbReference type="InterPro" id="IPR000425">
    <property type="entry name" value="MIP"/>
</dbReference>
<evidence type="ECO:0000256" key="2">
    <source>
        <dbReference type="ARBA" id="ARBA00022448"/>
    </source>
</evidence>
<dbReference type="GO" id="GO:0016020">
    <property type="term" value="C:membrane"/>
    <property type="evidence" value="ECO:0007669"/>
    <property type="project" value="InterPro"/>
</dbReference>
<evidence type="ECO:0000313" key="8">
    <source>
        <dbReference type="EMBL" id="QHT21294.1"/>
    </source>
</evidence>
<dbReference type="PRINTS" id="PR00783">
    <property type="entry name" value="MINTRINSICP"/>
</dbReference>
<dbReference type="InterPro" id="IPR022357">
    <property type="entry name" value="MIP_CS"/>
</dbReference>
<feature type="transmembrane region" description="Helical" evidence="7">
    <location>
        <begin position="80"/>
        <end position="97"/>
    </location>
</feature>
<dbReference type="Pfam" id="PF00230">
    <property type="entry name" value="MIP"/>
    <property type="match status" value="1"/>
</dbReference>
<dbReference type="GO" id="GO:0019755">
    <property type="term" value="P:one-carbon compound transport"/>
    <property type="evidence" value="ECO:0007669"/>
    <property type="project" value="UniProtKB-ARBA"/>
</dbReference>
<accession>A0A6C0DX57</accession>
<dbReference type="InterPro" id="IPR023271">
    <property type="entry name" value="Aquaporin-like"/>
</dbReference>
<dbReference type="GO" id="GO:0015250">
    <property type="term" value="F:water channel activity"/>
    <property type="evidence" value="ECO:0007669"/>
    <property type="project" value="TreeGrafter"/>
</dbReference>
<dbReference type="PROSITE" id="PS00221">
    <property type="entry name" value="MIP"/>
    <property type="match status" value="1"/>
</dbReference>
<dbReference type="EMBL" id="MN739689">
    <property type="protein sequence ID" value="QHT21294.1"/>
    <property type="molecule type" value="Genomic_DNA"/>
</dbReference>
<dbReference type="InterPro" id="IPR034294">
    <property type="entry name" value="Aquaporin_transptr"/>
</dbReference>
<comment type="subcellular location">
    <subcellularLocation>
        <location evidence="1">Endomembrane system</location>
        <topology evidence="1">Multi-pass membrane protein</topology>
    </subcellularLocation>
</comment>
<dbReference type="PANTHER" id="PTHR45665">
    <property type="entry name" value="AQUAPORIN-8"/>
    <property type="match status" value="1"/>
</dbReference>
<feature type="transmembrane region" description="Helical" evidence="7">
    <location>
        <begin position="40"/>
        <end position="60"/>
    </location>
</feature>
<dbReference type="AlphaFoldDB" id="A0A6C0DX57"/>
<dbReference type="SUPFAM" id="SSF81338">
    <property type="entry name" value="Aquaporin-like"/>
    <property type="match status" value="1"/>
</dbReference>
<evidence type="ECO:0000256" key="3">
    <source>
        <dbReference type="ARBA" id="ARBA00022692"/>
    </source>
</evidence>
<keyword evidence="2" id="KW-0813">Transport</keyword>